<feature type="domain" description="HD/PDEase" evidence="1">
    <location>
        <begin position="47"/>
        <end position="158"/>
    </location>
</feature>
<name>A0A1L3GD33_SYNAC</name>
<dbReference type="GO" id="GO:0016787">
    <property type="term" value="F:hydrolase activity"/>
    <property type="evidence" value="ECO:0007669"/>
    <property type="project" value="UniProtKB-KW"/>
</dbReference>
<dbReference type="SMART" id="SM00471">
    <property type="entry name" value="HDc"/>
    <property type="match status" value="1"/>
</dbReference>
<protein>
    <submittedName>
        <fullName evidence="2">Phosphohydrolase</fullName>
    </submittedName>
</protein>
<dbReference type="InterPro" id="IPR007685">
    <property type="entry name" value="RelA_SpoT"/>
</dbReference>
<evidence type="ECO:0000313" key="2">
    <source>
        <dbReference type="EMBL" id="APG23817.1"/>
    </source>
</evidence>
<dbReference type="KEGG" id="pace:A6070_09970"/>
<dbReference type="PANTHER" id="PTHR43061">
    <property type="entry name" value="GTP DIPHOSPHOKINASE RSH1, CHLOROPLASTIC-RELATED"/>
    <property type="match status" value="1"/>
</dbReference>
<dbReference type="GO" id="GO:0015969">
    <property type="term" value="P:guanosine tetraphosphate metabolic process"/>
    <property type="evidence" value="ECO:0007669"/>
    <property type="project" value="InterPro"/>
</dbReference>
<dbReference type="InterPro" id="IPR012675">
    <property type="entry name" value="Beta-grasp_dom_sf"/>
</dbReference>
<proteinExistence type="predicted"/>
<sequence>MVNEILELLVTHYGGGLSEEELDRGIVDFQHAIAIASKAHEGQYRKSGEPFFIHPLRVAHEAARHWMDFSSVIAALLHDVVEDTPMTLAEVEEAFGGEVARLVNGLTKVSSEKLSREALKTETYRKQLLLAIEDVRVLCLKFWDRMDNLQTIYALDPSKQALIAKETRAVYVPLARHLGMGYVASHMEALSLNILYPARANRYRRVVQVLRTQVEPQLRKIRASFRQAFEHYRLAPTMKDRWRPFSIDATRTMGRGISSLYTLEIHVARTMDAYLALGVVHELCNAIPGKLRDHLTIPSPFGYQALKTTVQAGEIRLRVEITTHKLARFNESGVLTPGFEFRRENFRELMKSLLEGEAAFDTESLRLAASTIQVYTPRGDICTLPAGSSALDFAFAIHEKVGLFAWRARVNGQTRQLKSRLMDGDQVEIERGMNPKVLPKWLEWCITPRAHNHIRRYLRTRVQDGEF</sequence>
<dbReference type="SUPFAM" id="SSF81301">
    <property type="entry name" value="Nucleotidyltransferase"/>
    <property type="match status" value="1"/>
</dbReference>
<reference evidence="2 3" key="1">
    <citation type="journal article" date="2017" name="Genome Announc.">
        <title>Complete Genome Sequences of Two Acetylene-Fermenting Pelobacter acetylenicus Strains.</title>
        <authorList>
            <person name="Sutton J.M."/>
            <person name="Baesman S.M."/>
            <person name="Fierst J.L."/>
            <person name="Poret-Peterson A.T."/>
            <person name="Oremland R.S."/>
            <person name="Dunlap D.S."/>
            <person name="Akob D.M."/>
        </authorList>
    </citation>
    <scope>NUCLEOTIDE SEQUENCE [LARGE SCALE GENOMIC DNA]</scope>
    <source>
        <strain evidence="2 3">DSM 3247</strain>
    </source>
</reference>
<dbReference type="Pfam" id="PF04607">
    <property type="entry name" value="RelA_SpoT"/>
    <property type="match status" value="1"/>
</dbReference>
<dbReference type="AlphaFoldDB" id="A0A1L3GD33"/>
<dbReference type="InterPro" id="IPR012676">
    <property type="entry name" value="TGS-like"/>
</dbReference>
<evidence type="ECO:0000313" key="3">
    <source>
        <dbReference type="Proteomes" id="UP000182264"/>
    </source>
</evidence>
<dbReference type="Gene3D" id="3.30.460.10">
    <property type="entry name" value="Beta Polymerase, domain 2"/>
    <property type="match status" value="1"/>
</dbReference>
<dbReference type="Gene3D" id="1.10.3210.10">
    <property type="entry name" value="Hypothetical protein af1432"/>
    <property type="match status" value="1"/>
</dbReference>
<keyword evidence="2" id="KW-0378">Hydrolase</keyword>
<organism evidence="2 3">
    <name type="scientific">Syntrophotalea acetylenica</name>
    <name type="common">Pelobacter acetylenicus</name>
    <dbReference type="NCBI Taxonomy" id="29542"/>
    <lineage>
        <taxon>Bacteria</taxon>
        <taxon>Pseudomonadati</taxon>
        <taxon>Thermodesulfobacteriota</taxon>
        <taxon>Desulfuromonadia</taxon>
        <taxon>Desulfuromonadales</taxon>
        <taxon>Syntrophotaleaceae</taxon>
        <taxon>Syntrophotalea</taxon>
    </lineage>
</organism>
<dbReference type="Gene3D" id="3.10.20.30">
    <property type="match status" value="1"/>
</dbReference>
<keyword evidence="3" id="KW-1185">Reference proteome</keyword>
<dbReference type="EMBL" id="CP015518">
    <property type="protein sequence ID" value="APG23817.1"/>
    <property type="molecule type" value="Genomic_DNA"/>
</dbReference>
<dbReference type="SUPFAM" id="SSF81271">
    <property type="entry name" value="TGS-like"/>
    <property type="match status" value="1"/>
</dbReference>
<evidence type="ECO:0000259" key="1">
    <source>
        <dbReference type="SMART" id="SM00471"/>
    </source>
</evidence>
<dbReference type="Pfam" id="PF02824">
    <property type="entry name" value="TGS"/>
    <property type="match status" value="1"/>
</dbReference>
<dbReference type="PANTHER" id="PTHR43061:SF1">
    <property type="entry name" value="GTP DIPHOSPHOKINASE RSH1, CHLOROPLASTIC-RELATED"/>
    <property type="match status" value="1"/>
</dbReference>
<accession>A0A1L3GD33</accession>
<dbReference type="Pfam" id="PF13328">
    <property type="entry name" value="HD_4"/>
    <property type="match status" value="1"/>
</dbReference>
<dbReference type="CDD" id="cd00077">
    <property type="entry name" value="HDc"/>
    <property type="match status" value="1"/>
</dbReference>
<dbReference type="InterPro" id="IPR004095">
    <property type="entry name" value="TGS"/>
</dbReference>
<dbReference type="SUPFAM" id="SSF109604">
    <property type="entry name" value="HD-domain/PDEase-like"/>
    <property type="match status" value="1"/>
</dbReference>
<dbReference type="STRING" id="29542.A6070_09970"/>
<dbReference type="Proteomes" id="UP000182264">
    <property type="component" value="Chromosome"/>
</dbReference>
<gene>
    <name evidence="2" type="ORF">A7E75_01355</name>
</gene>
<dbReference type="InterPro" id="IPR003607">
    <property type="entry name" value="HD/PDEase_dom"/>
</dbReference>
<dbReference type="InterPro" id="IPR043519">
    <property type="entry name" value="NT_sf"/>
</dbReference>
<dbReference type="OrthoDB" id="9805041at2"/>